<dbReference type="SUPFAM" id="SSF82689">
    <property type="entry name" value="Mechanosensitive channel protein MscS (YggB), C-terminal domain"/>
    <property type="match status" value="1"/>
</dbReference>
<protein>
    <recommendedName>
        <fullName evidence="12">Mechanosensitive ion channel inner membrane domain-containing protein</fullName>
    </recommendedName>
</protein>
<feature type="transmembrane region" description="Helical" evidence="7">
    <location>
        <begin position="210"/>
        <end position="231"/>
    </location>
</feature>
<dbReference type="InterPro" id="IPR011066">
    <property type="entry name" value="MscS_channel_C_sf"/>
</dbReference>
<dbReference type="Pfam" id="PF00924">
    <property type="entry name" value="MS_channel_2nd"/>
    <property type="match status" value="1"/>
</dbReference>
<dbReference type="EMBL" id="LAZR01004173">
    <property type="protein sequence ID" value="KKN11101.1"/>
    <property type="molecule type" value="Genomic_DNA"/>
</dbReference>
<keyword evidence="5 7" id="KW-1133">Transmembrane helix</keyword>
<feature type="transmembrane region" description="Helical" evidence="7">
    <location>
        <begin position="101"/>
        <end position="119"/>
    </location>
</feature>
<reference evidence="11" key="1">
    <citation type="journal article" date="2015" name="Nature">
        <title>Complex archaea that bridge the gap between prokaryotes and eukaryotes.</title>
        <authorList>
            <person name="Spang A."/>
            <person name="Saw J.H."/>
            <person name="Jorgensen S.L."/>
            <person name="Zaremba-Niedzwiedzka K."/>
            <person name="Martijn J."/>
            <person name="Lind A.E."/>
            <person name="van Eijk R."/>
            <person name="Schleper C."/>
            <person name="Guy L."/>
            <person name="Ettema T.J."/>
        </authorList>
    </citation>
    <scope>NUCLEOTIDE SEQUENCE</scope>
</reference>
<evidence type="ECO:0000256" key="1">
    <source>
        <dbReference type="ARBA" id="ARBA00004651"/>
    </source>
</evidence>
<accession>A0A0F9QCZ3</accession>
<comment type="subcellular location">
    <subcellularLocation>
        <location evidence="1">Cell membrane</location>
        <topology evidence="1">Multi-pass membrane protein</topology>
    </subcellularLocation>
</comment>
<evidence type="ECO:0000256" key="6">
    <source>
        <dbReference type="ARBA" id="ARBA00023136"/>
    </source>
</evidence>
<comment type="similarity">
    <text evidence="2">Belongs to the MscS (TC 1.A.23) family.</text>
</comment>
<dbReference type="AlphaFoldDB" id="A0A0F9QCZ3"/>
<dbReference type="InterPro" id="IPR023408">
    <property type="entry name" value="MscS_beta-dom_sf"/>
</dbReference>
<dbReference type="InterPro" id="IPR049278">
    <property type="entry name" value="MS_channel_C"/>
</dbReference>
<dbReference type="InterPro" id="IPR049142">
    <property type="entry name" value="MS_channel_1st"/>
</dbReference>
<keyword evidence="4 7" id="KW-0812">Transmembrane</keyword>
<dbReference type="Pfam" id="PF21082">
    <property type="entry name" value="MS_channel_3rd"/>
    <property type="match status" value="1"/>
</dbReference>
<dbReference type="SUPFAM" id="SSF50182">
    <property type="entry name" value="Sm-like ribonucleoproteins"/>
    <property type="match status" value="1"/>
</dbReference>
<dbReference type="Pfam" id="PF21088">
    <property type="entry name" value="MS_channel_1st"/>
    <property type="match status" value="1"/>
</dbReference>
<proteinExistence type="inferred from homology"/>
<dbReference type="InterPro" id="IPR052702">
    <property type="entry name" value="MscS-like_channel"/>
</dbReference>
<evidence type="ECO:0000313" key="11">
    <source>
        <dbReference type="EMBL" id="KKN11101.1"/>
    </source>
</evidence>
<feature type="transmembrane region" description="Helical" evidence="7">
    <location>
        <begin position="26"/>
        <end position="48"/>
    </location>
</feature>
<feature type="transmembrane region" description="Helical" evidence="7">
    <location>
        <begin position="168"/>
        <end position="189"/>
    </location>
</feature>
<comment type="caution">
    <text evidence="11">The sequence shown here is derived from an EMBL/GenBank/DDBJ whole genome shotgun (WGS) entry which is preliminary data.</text>
</comment>
<dbReference type="SUPFAM" id="SSF82861">
    <property type="entry name" value="Mechanosensitive channel protein MscS (YggB), transmembrane region"/>
    <property type="match status" value="1"/>
</dbReference>
<evidence type="ECO:0000259" key="8">
    <source>
        <dbReference type="Pfam" id="PF00924"/>
    </source>
</evidence>
<evidence type="ECO:0000259" key="10">
    <source>
        <dbReference type="Pfam" id="PF21088"/>
    </source>
</evidence>
<evidence type="ECO:0000256" key="4">
    <source>
        <dbReference type="ARBA" id="ARBA00022692"/>
    </source>
</evidence>
<keyword evidence="3" id="KW-1003">Cell membrane</keyword>
<feature type="transmembrane region" description="Helical" evidence="7">
    <location>
        <begin position="237"/>
        <end position="268"/>
    </location>
</feature>
<organism evidence="11">
    <name type="scientific">marine sediment metagenome</name>
    <dbReference type="NCBI Taxonomy" id="412755"/>
    <lineage>
        <taxon>unclassified sequences</taxon>
        <taxon>metagenomes</taxon>
        <taxon>ecological metagenomes</taxon>
    </lineage>
</organism>
<dbReference type="GO" id="GO:0005886">
    <property type="term" value="C:plasma membrane"/>
    <property type="evidence" value="ECO:0007669"/>
    <property type="project" value="UniProtKB-SubCell"/>
</dbReference>
<dbReference type="InterPro" id="IPR010920">
    <property type="entry name" value="LSM_dom_sf"/>
</dbReference>
<dbReference type="Gene3D" id="1.10.287.1260">
    <property type="match status" value="1"/>
</dbReference>
<feature type="transmembrane region" description="Helical" evidence="7">
    <location>
        <begin position="131"/>
        <end position="148"/>
    </location>
</feature>
<evidence type="ECO:0008006" key="12">
    <source>
        <dbReference type="Google" id="ProtNLM"/>
    </source>
</evidence>
<dbReference type="InterPro" id="IPR006685">
    <property type="entry name" value="MscS_channel_2nd"/>
</dbReference>
<evidence type="ECO:0000259" key="9">
    <source>
        <dbReference type="Pfam" id="PF21082"/>
    </source>
</evidence>
<feature type="domain" description="Mechanosensitive ion channel MscS C-terminal" evidence="9">
    <location>
        <begin position="332"/>
        <end position="420"/>
    </location>
</feature>
<dbReference type="GO" id="GO:0055085">
    <property type="term" value="P:transmembrane transport"/>
    <property type="evidence" value="ECO:0007669"/>
    <property type="project" value="InterPro"/>
</dbReference>
<feature type="domain" description="Mechanosensitive ion channel MscS" evidence="8">
    <location>
        <begin position="256"/>
        <end position="323"/>
    </location>
</feature>
<feature type="domain" description="Mechanosensitive ion channel transmembrane helices 2/3" evidence="10">
    <location>
        <begin position="214"/>
        <end position="254"/>
    </location>
</feature>
<dbReference type="PANTHER" id="PTHR30347:SF1">
    <property type="entry name" value="MECHANOSENSITIVE CHANNEL MSCK"/>
    <property type="match status" value="1"/>
</dbReference>
<sequence length="433" mass="49013">MDITQLENKFDQLLSQTIHWLSSAEFYSQIGLVFTALLIAFFLSRSLISISPLLQRRPSRGRALQLRMGLYHLRQLILPLMIVLMLSVANDLSDSLIGTSWLVKLSLSLAVIYMLFSIINRFVEKQLFKKLAILFFLPIAILHVFGWLDEVVSYLETISLQIGNFNISAYGVARVLIFGSVLFWFGRLSSNAGQQLIRNQDDLDIGTREVFAKLFQVALFFIVFLLLLQIMGINLTALAVFGGALGVGLGFGLQAIASNFISGIILLLDRSLSVGDYVEMEDGRSGTIRELNMRSTTLETYDGKDIMVPNEQFITTSFTNWTHKNSKQRYSLEFQVAYKTDLHQLFELIRNVVSTHPQVISGDDIPIEERPDAEIKEFADSGITILVEFWMNGIDDGPNRVGADLLLMIWDILKQHHIEIPYPQREINIINKG</sequence>
<dbReference type="Gene3D" id="3.30.70.100">
    <property type="match status" value="1"/>
</dbReference>
<dbReference type="PANTHER" id="PTHR30347">
    <property type="entry name" value="POTASSIUM CHANNEL RELATED"/>
    <property type="match status" value="1"/>
</dbReference>
<evidence type="ECO:0000256" key="2">
    <source>
        <dbReference type="ARBA" id="ARBA00008017"/>
    </source>
</evidence>
<gene>
    <name evidence="11" type="ORF">LCGC14_1029900</name>
</gene>
<evidence type="ECO:0000256" key="5">
    <source>
        <dbReference type="ARBA" id="ARBA00022989"/>
    </source>
</evidence>
<evidence type="ECO:0000256" key="3">
    <source>
        <dbReference type="ARBA" id="ARBA00022475"/>
    </source>
</evidence>
<feature type="transmembrane region" description="Helical" evidence="7">
    <location>
        <begin position="69"/>
        <end position="89"/>
    </location>
</feature>
<name>A0A0F9QCZ3_9ZZZZ</name>
<dbReference type="Gene3D" id="2.30.30.60">
    <property type="match status" value="1"/>
</dbReference>
<evidence type="ECO:0000256" key="7">
    <source>
        <dbReference type="SAM" id="Phobius"/>
    </source>
</evidence>
<keyword evidence="6 7" id="KW-0472">Membrane</keyword>
<dbReference type="InterPro" id="IPR011014">
    <property type="entry name" value="MscS_channel_TM-2"/>
</dbReference>